<feature type="transmembrane region" description="Helical" evidence="10">
    <location>
        <begin position="135"/>
        <end position="156"/>
    </location>
</feature>
<dbReference type="NCBIfam" id="TIGR01528">
    <property type="entry name" value="NMN_trans_PnuC"/>
    <property type="match status" value="1"/>
</dbReference>
<comment type="caution">
    <text evidence="11">The sequence shown here is derived from an EMBL/GenBank/DDBJ whole genome shotgun (WGS) entry which is preliminary data.</text>
</comment>
<keyword evidence="6" id="KW-1003">Cell membrane</keyword>
<protein>
    <recommendedName>
        <fullName evidence="4">Nicotinamide riboside transporter PnuC</fullName>
    </recommendedName>
</protein>
<evidence type="ECO:0000256" key="9">
    <source>
        <dbReference type="ARBA" id="ARBA00023136"/>
    </source>
</evidence>
<evidence type="ECO:0000313" key="11">
    <source>
        <dbReference type="EMBL" id="MBO9201050.1"/>
    </source>
</evidence>
<reference evidence="11 12" key="1">
    <citation type="submission" date="2021-03" db="EMBL/GenBank/DDBJ databases">
        <title>Assistant Professor.</title>
        <authorList>
            <person name="Huq M.A."/>
        </authorList>
    </citation>
    <scope>NUCLEOTIDE SEQUENCE [LARGE SCALE GENOMIC DNA]</scope>
    <source>
        <strain evidence="11 12">MAH-29</strain>
    </source>
</reference>
<comment type="function">
    <text evidence="1">Required for nicotinamide riboside transport across the inner membrane.</text>
</comment>
<feature type="transmembrane region" description="Helical" evidence="10">
    <location>
        <begin position="54"/>
        <end position="83"/>
    </location>
</feature>
<keyword evidence="7 10" id="KW-0812">Transmembrane</keyword>
<keyword evidence="8 10" id="KW-1133">Transmembrane helix</keyword>
<feature type="transmembrane region" description="Helical" evidence="10">
    <location>
        <begin position="21"/>
        <end position="42"/>
    </location>
</feature>
<sequence length="210" mass="24386">MMHFFDIGNVAVSIKDYPISYVELLGTLFGLVSVFYASRANILTWPTGIINEVFLFILFFQVQLYADMFLQVYFFIVTIYGWYNWKTNKVEKKITATTYKGRLLLAIAAVLGTLAFGYLFRHIHLLLPAYFKTPAAYPFADSFVMVLSILATVLLARKKIENWFLWITGDVVCVILYYKKQIYFLSLEYLIFLGLASYGMYHWNKTLKNG</sequence>
<keyword evidence="12" id="KW-1185">Reference proteome</keyword>
<dbReference type="PANTHER" id="PTHR36122:SF2">
    <property type="entry name" value="NICOTINAMIDE RIBOSIDE TRANSPORTER PNUC"/>
    <property type="match status" value="1"/>
</dbReference>
<feature type="transmembrane region" description="Helical" evidence="10">
    <location>
        <begin position="184"/>
        <end position="201"/>
    </location>
</feature>
<evidence type="ECO:0000256" key="5">
    <source>
        <dbReference type="ARBA" id="ARBA00022448"/>
    </source>
</evidence>
<accession>A0ABS3YT35</accession>
<gene>
    <name evidence="11" type="ORF">J7I42_12295</name>
</gene>
<evidence type="ECO:0000313" key="12">
    <source>
        <dbReference type="Proteomes" id="UP000677244"/>
    </source>
</evidence>
<name>A0ABS3YT35_9BACT</name>
<dbReference type="PANTHER" id="PTHR36122">
    <property type="entry name" value="NICOTINAMIDE RIBOSIDE TRANSPORTER PNUC"/>
    <property type="match status" value="1"/>
</dbReference>
<feature type="transmembrane region" description="Helical" evidence="10">
    <location>
        <begin position="103"/>
        <end position="123"/>
    </location>
</feature>
<dbReference type="InterPro" id="IPR006419">
    <property type="entry name" value="NMN_transpt_PnuC"/>
</dbReference>
<comment type="subcellular location">
    <subcellularLocation>
        <location evidence="2">Cell membrane</location>
        <topology evidence="2">Multi-pass membrane protein</topology>
    </subcellularLocation>
</comment>
<keyword evidence="9 10" id="KW-0472">Membrane</keyword>
<comment type="similarity">
    <text evidence="3">Belongs to the nicotinamide ribonucleoside (NR) uptake permease (TC 4.B.1) family.</text>
</comment>
<evidence type="ECO:0000256" key="4">
    <source>
        <dbReference type="ARBA" id="ARBA00017522"/>
    </source>
</evidence>
<evidence type="ECO:0000256" key="7">
    <source>
        <dbReference type="ARBA" id="ARBA00022692"/>
    </source>
</evidence>
<evidence type="ECO:0000256" key="6">
    <source>
        <dbReference type="ARBA" id="ARBA00022475"/>
    </source>
</evidence>
<evidence type="ECO:0000256" key="1">
    <source>
        <dbReference type="ARBA" id="ARBA00002672"/>
    </source>
</evidence>
<dbReference type="RefSeq" id="WP_209139081.1">
    <property type="nucleotide sequence ID" value="NZ_JAGHKO010000001.1"/>
</dbReference>
<evidence type="ECO:0000256" key="8">
    <source>
        <dbReference type="ARBA" id="ARBA00022989"/>
    </source>
</evidence>
<keyword evidence="5" id="KW-0813">Transport</keyword>
<proteinExistence type="inferred from homology"/>
<evidence type="ECO:0000256" key="2">
    <source>
        <dbReference type="ARBA" id="ARBA00004651"/>
    </source>
</evidence>
<organism evidence="11 12">
    <name type="scientific">Niastella soli</name>
    <dbReference type="NCBI Taxonomy" id="2821487"/>
    <lineage>
        <taxon>Bacteria</taxon>
        <taxon>Pseudomonadati</taxon>
        <taxon>Bacteroidota</taxon>
        <taxon>Chitinophagia</taxon>
        <taxon>Chitinophagales</taxon>
        <taxon>Chitinophagaceae</taxon>
        <taxon>Niastella</taxon>
    </lineage>
</organism>
<evidence type="ECO:0000256" key="10">
    <source>
        <dbReference type="SAM" id="Phobius"/>
    </source>
</evidence>
<dbReference type="EMBL" id="JAGHKO010000001">
    <property type="protein sequence ID" value="MBO9201050.1"/>
    <property type="molecule type" value="Genomic_DNA"/>
</dbReference>
<dbReference type="Proteomes" id="UP000677244">
    <property type="component" value="Unassembled WGS sequence"/>
</dbReference>
<evidence type="ECO:0000256" key="3">
    <source>
        <dbReference type="ARBA" id="ARBA00006669"/>
    </source>
</evidence>
<dbReference type="Pfam" id="PF04973">
    <property type="entry name" value="NMN_transporter"/>
    <property type="match status" value="1"/>
</dbReference>